<accession>A0A7W3T6R2</accession>
<dbReference type="Gene3D" id="3.40.50.150">
    <property type="entry name" value="Vaccinia Virus protein VP39"/>
    <property type="match status" value="1"/>
</dbReference>
<evidence type="ECO:0000256" key="1">
    <source>
        <dbReference type="SAM" id="MobiDB-lite"/>
    </source>
</evidence>
<sequence>MTTAPHAARPTDPAPDPGVRDCGYGDEFRHVYDRIFRKDAYADLTGRVLAGWHPDPASGTLELGVGTGRVAVPLARELVRAATADGTGGAGDLPGIVGVDSSLTMLDGLRAEIDRHRLPITPVHGDIRVEPEDGRRYGLVYCVCATLSMLTHPDEQRAVLRAAARALAPGGVLVVETAHPGHVRALHDGRRDASFFTPYPEPNTGLLTCSTLLPGDQPLWRASHVWFEGDGTSRVGTEISRLTEPEEVDAYAAEAGLVPIDRRADWLGNPLEPASPMYITRYTHADGTGEGERDGDA</sequence>
<organism evidence="3 4">
    <name type="scientific">Streptomyces calidiresistens</name>
    <dbReference type="NCBI Taxonomy" id="1485586"/>
    <lineage>
        <taxon>Bacteria</taxon>
        <taxon>Bacillati</taxon>
        <taxon>Actinomycetota</taxon>
        <taxon>Actinomycetes</taxon>
        <taxon>Kitasatosporales</taxon>
        <taxon>Streptomycetaceae</taxon>
        <taxon>Streptomyces</taxon>
    </lineage>
</organism>
<dbReference type="InterPro" id="IPR029063">
    <property type="entry name" value="SAM-dependent_MTases_sf"/>
</dbReference>
<evidence type="ECO:0000313" key="4">
    <source>
        <dbReference type="Proteomes" id="UP000530234"/>
    </source>
</evidence>
<evidence type="ECO:0000313" key="3">
    <source>
        <dbReference type="EMBL" id="MBB0231975.1"/>
    </source>
</evidence>
<feature type="region of interest" description="Disordered" evidence="1">
    <location>
        <begin position="1"/>
        <end position="20"/>
    </location>
</feature>
<evidence type="ECO:0000259" key="2">
    <source>
        <dbReference type="Pfam" id="PF13649"/>
    </source>
</evidence>
<dbReference type="GO" id="GO:0008168">
    <property type="term" value="F:methyltransferase activity"/>
    <property type="evidence" value="ECO:0007669"/>
    <property type="project" value="UniProtKB-KW"/>
</dbReference>
<dbReference type="InterPro" id="IPR041698">
    <property type="entry name" value="Methyltransf_25"/>
</dbReference>
<proteinExistence type="predicted"/>
<name>A0A7W3T6R2_9ACTN</name>
<dbReference type="GO" id="GO:0032259">
    <property type="term" value="P:methylation"/>
    <property type="evidence" value="ECO:0007669"/>
    <property type="project" value="UniProtKB-KW"/>
</dbReference>
<keyword evidence="3" id="KW-0808">Transferase</keyword>
<reference evidence="4" key="1">
    <citation type="submission" date="2019-10" db="EMBL/GenBank/DDBJ databases">
        <title>Streptomyces sp. nov., a novel actinobacterium isolated from alkaline environment.</title>
        <authorList>
            <person name="Golinska P."/>
        </authorList>
    </citation>
    <scope>NUCLEOTIDE SEQUENCE [LARGE SCALE GENOMIC DNA]</scope>
    <source>
        <strain evidence="4">DSM 42108</strain>
    </source>
</reference>
<gene>
    <name evidence="3" type="ORF">FOE67_21360</name>
</gene>
<dbReference type="Proteomes" id="UP000530234">
    <property type="component" value="Unassembled WGS sequence"/>
</dbReference>
<feature type="domain" description="Methyltransferase" evidence="2">
    <location>
        <begin position="61"/>
        <end position="171"/>
    </location>
</feature>
<keyword evidence="4" id="KW-1185">Reference proteome</keyword>
<comment type="caution">
    <text evidence="3">The sequence shown here is derived from an EMBL/GenBank/DDBJ whole genome shotgun (WGS) entry which is preliminary data.</text>
</comment>
<keyword evidence="3" id="KW-0489">Methyltransferase</keyword>
<dbReference type="SUPFAM" id="SSF53335">
    <property type="entry name" value="S-adenosyl-L-methionine-dependent methyltransferases"/>
    <property type="match status" value="1"/>
</dbReference>
<dbReference type="Pfam" id="PF13649">
    <property type="entry name" value="Methyltransf_25"/>
    <property type="match status" value="1"/>
</dbReference>
<dbReference type="AlphaFoldDB" id="A0A7W3T6R2"/>
<protein>
    <submittedName>
        <fullName evidence="3">Methyltransferase domain-containing protein</fullName>
    </submittedName>
</protein>
<dbReference type="EMBL" id="VKHS01000704">
    <property type="protein sequence ID" value="MBB0231975.1"/>
    <property type="molecule type" value="Genomic_DNA"/>
</dbReference>